<evidence type="ECO:0000256" key="1">
    <source>
        <dbReference type="SAM" id="Phobius"/>
    </source>
</evidence>
<organism evidence="2 3">
    <name type="scientific">Virgibacillus litoralis</name>
    <dbReference type="NCBI Taxonomy" id="578221"/>
    <lineage>
        <taxon>Bacteria</taxon>
        <taxon>Bacillati</taxon>
        <taxon>Bacillota</taxon>
        <taxon>Bacilli</taxon>
        <taxon>Bacillales</taxon>
        <taxon>Bacillaceae</taxon>
        <taxon>Virgibacillus</taxon>
    </lineage>
</organism>
<comment type="caution">
    <text evidence="2">The sequence shown here is derived from an EMBL/GenBank/DDBJ whole genome shotgun (WGS) entry which is preliminary data.</text>
</comment>
<proteinExistence type="predicted"/>
<keyword evidence="1" id="KW-0472">Membrane</keyword>
<evidence type="ECO:0000313" key="2">
    <source>
        <dbReference type="EMBL" id="MBP1950828.1"/>
    </source>
</evidence>
<dbReference type="Proteomes" id="UP001519328">
    <property type="component" value="Unassembled WGS sequence"/>
</dbReference>
<name>A0ABS4HIZ2_9BACI</name>
<gene>
    <name evidence="2" type="ORF">J2Z82_003800</name>
</gene>
<keyword evidence="1" id="KW-1133">Transmembrane helix</keyword>
<protein>
    <submittedName>
        <fullName evidence="2">Uncharacterized protein</fullName>
    </submittedName>
</protein>
<dbReference type="RefSeq" id="WP_209482280.1">
    <property type="nucleotide sequence ID" value="NZ_JAGGKK010000032.1"/>
</dbReference>
<keyword evidence="3" id="KW-1185">Reference proteome</keyword>
<reference evidence="2 3" key="1">
    <citation type="submission" date="2021-03" db="EMBL/GenBank/DDBJ databases">
        <title>Genomic Encyclopedia of Type Strains, Phase IV (KMG-IV): sequencing the most valuable type-strain genomes for metagenomic binning, comparative biology and taxonomic classification.</title>
        <authorList>
            <person name="Goeker M."/>
        </authorList>
    </citation>
    <scope>NUCLEOTIDE SEQUENCE [LARGE SCALE GENOMIC DNA]</scope>
    <source>
        <strain evidence="2 3">DSM 21085</strain>
    </source>
</reference>
<accession>A0ABS4HIZ2</accession>
<feature type="transmembrane region" description="Helical" evidence="1">
    <location>
        <begin position="6"/>
        <end position="26"/>
    </location>
</feature>
<keyword evidence="1" id="KW-0812">Transmembrane</keyword>
<sequence>MRHLDWQMMLFIGSSLLHDYWVYWGLPRVYCWNIKRRHIQTASNMNKTKKS</sequence>
<dbReference type="EMBL" id="JAGGKK010000032">
    <property type="protein sequence ID" value="MBP1950828.1"/>
    <property type="molecule type" value="Genomic_DNA"/>
</dbReference>
<evidence type="ECO:0000313" key="3">
    <source>
        <dbReference type="Proteomes" id="UP001519328"/>
    </source>
</evidence>